<evidence type="ECO:0000256" key="5">
    <source>
        <dbReference type="ARBA" id="ARBA00023242"/>
    </source>
</evidence>
<evidence type="ECO:0000259" key="7">
    <source>
        <dbReference type="Pfam" id="PF04182"/>
    </source>
</evidence>
<feature type="compositionally biased region" description="Basic and acidic residues" evidence="6">
    <location>
        <begin position="477"/>
        <end position="491"/>
    </location>
</feature>
<feature type="compositionally biased region" description="Polar residues" evidence="6">
    <location>
        <begin position="756"/>
        <end position="769"/>
    </location>
</feature>
<dbReference type="GO" id="GO:0005634">
    <property type="term" value="C:nucleus"/>
    <property type="evidence" value="ECO:0007669"/>
    <property type="project" value="UniProtKB-SubCell"/>
</dbReference>
<evidence type="ECO:0000313" key="9">
    <source>
        <dbReference type="EMBL" id="OVF08166.1"/>
    </source>
</evidence>
<dbReference type="GO" id="GO:0006384">
    <property type="term" value="P:transcription initiation at RNA polymerase III promoter"/>
    <property type="evidence" value="ECO:0007669"/>
    <property type="project" value="InterPro"/>
</dbReference>
<dbReference type="EMBL" id="LYUB02000009">
    <property type="protein sequence ID" value="OVF08166.1"/>
    <property type="molecule type" value="Genomic_DNA"/>
</dbReference>
<comment type="caution">
    <text evidence="9">The sequence shown here is derived from an EMBL/GenBank/DDBJ whole genome shotgun (WGS) entry which is preliminary data.</text>
</comment>
<feature type="domain" description="Transcription factor tau subunit sfc3/Tfc3 C-terminal" evidence="8">
    <location>
        <begin position="773"/>
        <end position="1158"/>
    </location>
</feature>
<dbReference type="Pfam" id="PF20222">
    <property type="entry name" value="DUF6581"/>
    <property type="match status" value="1"/>
</dbReference>
<name>A0AA91PYQ4_CLALS</name>
<protein>
    <submittedName>
        <fullName evidence="9">Transcription factor TFIIIC subunit</fullName>
    </submittedName>
</protein>
<dbReference type="AlphaFoldDB" id="A0AA91PYQ4"/>
<dbReference type="Proteomes" id="UP000195602">
    <property type="component" value="Unassembled WGS sequence"/>
</dbReference>
<feature type="region of interest" description="Disordered" evidence="6">
    <location>
        <begin position="291"/>
        <end position="320"/>
    </location>
</feature>
<evidence type="ECO:0000256" key="2">
    <source>
        <dbReference type="ARBA" id="ARBA00022553"/>
    </source>
</evidence>
<evidence type="ECO:0000256" key="1">
    <source>
        <dbReference type="ARBA" id="ARBA00004123"/>
    </source>
</evidence>
<evidence type="ECO:0000313" key="10">
    <source>
        <dbReference type="Proteomes" id="UP000195602"/>
    </source>
</evidence>
<accession>A0AA91PYQ4</accession>
<dbReference type="Pfam" id="PF04182">
    <property type="entry name" value="B-block_TFIIIC"/>
    <property type="match status" value="1"/>
</dbReference>
<feature type="region of interest" description="Disordered" evidence="6">
    <location>
        <begin position="751"/>
        <end position="774"/>
    </location>
</feature>
<evidence type="ECO:0000256" key="4">
    <source>
        <dbReference type="ARBA" id="ARBA00023163"/>
    </source>
</evidence>
<feature type="region of interest" description="Disordered" evidence="6">
    <location>
        <begin position="521"/>
        <end position="568"/>
    </location>
</feature>
<feature type="compositionally biased region" description="Polar residues" evidence="6">
    <location>
        <begin position="558"/>
        <end position="568"/>
    </location>
</feature>
<keyword evidence="4" id="KW-0804">Transcription</keyword>
<dbReference type="GO" id="GO:0003677">
    <property type="term" value="F:DNA binding"/>
    <property type="evidence" value="ECO:0007669"/>
    <property type="project" value="UniProtKB-KW"/>
</dbReference>
<dbReference type="GO" id="GO:0000127">
    <property type="term" value="C:transcription factor TFIIIC complex"/>
    <property type="evidence" value="ECO:0007669"/>
    <property type="project" value="InterPro"/>
</dbReference>
<dbReference type="InterPro" id="IPR007309">
    <property type="entry name" value="TFIIIC_Bblock-bd"/>
</dbReference>
<proteinExistence type="predicted"/>
<keyword evidence="3" id="KW-0238">DNA-binding</keyword>
<reference evidence="9 10" key="1">
    <citation type="submission" date="2017-04" db="EMBL/GenBank/DDBJ databases">
        <title>Draft genome of the yeast Clavispora lusitaniae type strain CBS 6936.</title>
        <authorList>
            <person name="Durrens P."/>
            <person name="Klopp C."/>
            <person name="Biteau N."/>
            <person name="Fitton-Ouhabi V."/>
            <person name="Dementhon K."/>
            <person name="Accoceberry I."/>
            <person name="Sherman D.J."/>
            <person name="Noel T."/>
        </authorList>
    </citation>
    <scope>NUCLEOTIDE SEQUENCE [LARGE SCALE GENOMIC DNA]</scope>
    <source>
        <strain evidence="9 10">CBS 6936</strain>
    </source>
</reference>
<feature type="domain" description="B-block binding subunit of TFIIIC" evidence="7">
    <location>
        <begin position="119"/>
        <end position="184"/>
    </location>
</feature>
<comment type="subcellular location">
    <subcellularLocation>
        <location evidence="1">Nucleus</location>
    </subcellularLocation>
</comment>
<sequence>MSFLCSQAQLVTHILGALAVSDKLSLPQLWAIAASQTENKELDDFQKQIAWKGLFAGSGPKLLKIECEDPDDDWSTNYSYDRLLERSESKIFILPTEECQFRYLTGTENYQTMKSNLGDLPFQLLVVIARHGSDGILNPDLARESGQDARSLRIRLQKLEQAGLVLCRNVYVNKKHTTHSVHVKFAEDSIIACDSREAEEDLDASRDVSKLKRHIMEAIKAAPNQLRGFSDLRKELKLDGSHSASKFFRSVCLKLHRAGYIEKLHVELPETKQRLYAIKFVKDLPKDMEDVSDFPDTGNPVNDAFGDSEDESISQDAPKSQNPPIYNQVFPIFHQIFQQIHSRKETGITSGEIAKNLLGVSDYRPYTRLYEVLPTYLSNSKKLKSCKKYTDPYDGYTIAKLYDNEGKLKFYRYFAKEFCTEEKPPVKPYKPKAAGPQNSIVALNKRLHTTLGKTSKEALMEKKKRLVQVSNLPSKRPLVDNQDKQSLKEPSPELPTKRRTRNVKSYASESFLDIDMSVSGDEYVPNEEQPEEPTSALTSNDLPSFVPAPKESKRKRAQPQTYKTESSVKSMTRRNLLIEIIREEGGACFSSSVLCRKLDTRMANSTVTDLKTLARDARHLASEGILEIQKAKIEVGGQATEKNLMVLKNPKDRPSEKTLEELKGNYGHLTSRKDMKVFTSRVIQSDMKLYVEEPSAKKVSVGTKKRRGKNRLRALGDEDENATIKQEATDAPLVSESATADDIFSGLKKSRRAKKFSTSQAPETSSSTLKRPRRNIKLEKSDATTLYRSVVISKAFSRDAIDFNHIATLLGDLDGKLVKQKWGTLRRSYGGAEAVGKGVDTFKNMVMQGIDDGSITEEDLVTGDLKFFLEYWKAFDTNTEFVSTDEMPLYSNYHQNCKEYEFSASTSDNSNLSYAEKIEDCSMRQKESVLATAIFSYEPNIQPVAKKNDELRSILKAIFSTKEEHFDPIMVKSILNPYGEVTVREATDALLHDREILYVSLDSDTRFVLSDRFNNSFSQRSFTTKFFNQASGFYSTLHSVSNGGKGLILSQGIMPGEMATLLELVSDNQVDFIRIDRAFRFENYESRLIDKEQIACDIVVKCKSFLTKKDDIKVVPVPSVRPCQPIWIDLTGQVNKQLWVKIITSLLYHIVFKPGIGDLALYEKLQAALSLSDYNKAIEWLVDSKCIVKNQLNGYIASNVWQFILG</sequence>
<dbReference type="CDD" id="cd16169">
    <property type="entry name" value="Tau138_eWH"/>
    <property type="match status" value="1"/>
</dbReference>
<keyword evidence="5" id="KW-0539">Nucleus</keyword>
<evidence type="ECO:0000256" key="3">
    <source>
        <dbReference type="ARBA" id="ARBA00023125"/>
    </source>
</evidence>
<dbReference type="PANTHER" id="PTHR15180:SF1">
    <property type="entry name" value="GENERAL TRANSCRIPTION FACTOR 3C POLYPEPTIDE 1"/>
    <property type="match status" value="1"/>
</dbReference>
<gene>
    <name evidence="9" type="ORF">A9F13_09g00924</name>
</gene>
<evidence type="ECO:0000259" key="8">
    <source>
        <dbReference type="Pfam" id="PF20222"/>
    </source>
</evidence>
<keyword evidence="2" id="KW-0597">Phosphoprotein</keyword>
<organism evidence="9 10">
    <name type="scientific">Clavispora lusitaniae</name>
    <name type="common">Candida lusitaniae</name>
    <dbReference type="NCBI Taxonomy" id="36911"/>
    <lineage>
        <taxon>Eukaryota</taxon>
        <taxon>Fungi</taxon>
        <taxon>Dikarya</taxon>
        <taxon>Ascomycota</taxon>
        <taxon>Saccharomycotina</taxon>
        <taxon>Pichiomycetes</taxon>
        <taxon>Metschnikowiaceae</taxon>
        <taxon>Clavispora</taxon>
    </lineage>
</organism>
<dbReference type="KEGG" id="clus:A9F13_09g00924"/>
<dbReference type="InterPro" id="IPR035625">
    <property type="entry name" value="Tfc3-like_eWH"/>
</dbReference>
<dbReference type="PANTHER" id="PTHR15180">
    <property type="entry name" value="GENERAL TRANSCRIPTION FACTOR 3C POLYPEPTIDE 1"/>
    <property type="match status" value="1"/>
</dbReference>
<dbReference type="GO" id="GO:0042791">
    <property type="term" value="P:5S class rRNA transcription by RNA polymerase III"/>
    <property type="evidence" value="ECO:0007669"/>
    <property type="project" value="TreeGrafter"/>
</dbReference>
<evidence type="ECO:0000256" key="6">
    <source>
        <dbReference type="SAM" id="MobiDB-lite"/>
    </source>
</evidence>
<dbReference type="InterPro" id="IPR046488">
    <property type="entry name" value="Sfc3/Tfc3_C"/>
</dbReference>
<feature type="region of interest" description="Disordered" evidence="6">
    <location>
        <begin position="466"/>
        <end position="506"/>
    </location>
</feature>
<dbReference type="InterPro" id="IPR044210">
    <property type="entry name" value="Tfc3-like"/>
</dbReference>